<comment type="similarity">
    <text evidence="2">Belongs to the sulfatase family.</text>
</comment>
<dbReference type="EMBL" id="CALNXK010000320">
    <property type="protein sequence ID" value="CAH3182358.1"/>
    <property type="molecule type" value="Genomic_DNA"/>
</dbReference>
<evidence type="ECO:0000313" key="7">
    <source>
        <dbReference type="EMBL" id="CAH3182358.1"/>
    </source>
</evidence>
<proteinExistence type="inferred from homology"/>
<keyword evidence="8" id="KW-1185">Reference proteome</keyword>
<evidence type="ECO:0000256" key="1">
    <source>
        <dbReference type="ARBA" id="ARBA00001913"/>
    </source>
</evidence>
<evidence type="ECO:0000256" key="4">
    <source>
        <dbReference type="ARBA" id="ARBA00022837"/>
    </source>
</evidence>
<dbReference type="Pfam" id="PF00884">
    <property type="entry name" value="Sulfatase"/>
    <property type="match status" value="1"/>
</dbReference>
<dbReference type="Gene3D" id="3.30.1120.10">
    <property type="match status" value="1"/>
</dbReference>
<name>A0ABN8RY20_9CNID</name>
<comment type="cofactor">
    <cofactor evidence="1">
        <name>Ca(2+)</name>
        <dbReference type="ChEBI" id="CHEBI:29108"/>
    </cofactor>
</comment>
<dbReference type="InterPro" id="IPR017850">
    <property type="entry name" value="Alkaline_phosphatase_core_sf"/>
</dbReference>
<keyword evidence="4" id="KW-0106">Calcium</keyword>
<keyword evidence="5" id="KW-0325">Glycoprotein</keyword>
<dbReference type="SUPFAM" id="SSF53649">
    <property type="entry name" value="Alkaline phosphatase-like"/>
    <property type="match status" value="1"/>
</dbReference>
<protein>
    <recommendedName>
        <fullName evidence="6">Sulfatase N-terminal domain-containing protein</fullName>
    </recommendedName>
</protein>
<evidence type="ECO:0000256" key="2">
    <source>
        <dbReference type="ARBA" id="ARBA00008779"/>
    </source>
</evidence>
<accession>A0ABN8RY20</accession>
<reference evidence="7 8" key="1">
    <citation type="submission" date="2022-05" db="EMBL/GenBank/DDBJ databases">
        <authorList>
            <consortium name="Genoscope - CEA"/>
            <person name="William W."/>
        </authorList>
    </citation>
    <scope>NUCLEOTIDE SEQUENCE [LARGE SCALE GENOMIC DNA]</scope>
</reference>
<feature type="domain" description="Sulfatase N-terminal" evidence="6">
    <location>
        <begin position="4"/>
        <end position="139"/>
    </location>
</feature>
<evidence type="ECO:0000256" key="3">
    <source>
        <dbReference type="ARBA" id="ARBA00022723"/>
    </source>
</evidence>
<dbReference type="InterPro" id="IPR000917">
    <property type="entry name" value="Sulfatase_N"/>
</dbReference>
<comment type="caution">
    <text evidence="7">The sequence shown here is derived from an EMBL/GenBank/DDBJ whole genome shotgun (WGS) entry which is preliminary data.</text>
</comment>
<sequence length="271" mass="30486">MEHNSSRPLFLYLPFQNVHGPVQAPQKYIDKYSFIENKTRRTYAAMLDIVDEAIGNVTRSLEKAGLWDNTLFIFTTDNGGRPKSGGYNWPLRGQKGSLLEGGVRGVAFVHGPMLKKTGVKSKELLHSTDWYPTLINLAGGKVDNNPVPVDGFDVWETISTGKPSPRTEILLNIDLAPKEKRYRGMESIHPYYQGAAIRVADMKLLVSCPNSTWFKPPELYNKEMNSQVKGFIEVALYNITADPTEHNDLSQKLPDVVQNCKRDWSFTNVAP</sequence>
<dbReference type="Gene3D" id="3.40.720.10">
    <property type="entry name" value="Alkaline Phosphatase, subunit A"/>
    <property type="match status" value="1"/>
</dbReference>
<dbReference type="Proteomes" id="UP001159405">
    <property type="component" value="Unassembled WGS sequence"/>
</dbReference>
<gene>
    <name evidence="7" type="ORF">PLOB_00026888</name>
</gene>
<keyword evidence="3" id="KW-0479">Metal-binding</keyword>
<dbReference type="PANTHER" id="PTHR10342:SF274">
    <property type="entry name" value="ARYLSULFATASE B"/>
    <property type="match status" value="1"/>
</dbReference>
<dbReference type="PANTHER" id="PTHR10342">
    <property type="entry name" value="ARYLSULFATASE"/>
    <property type="match status" value="1"/>
</dbReference>
<evidence type="ECO:0000256" key="5">
    <source>
        <dbReference type="ARBA" id="ARBA00023180"/>
    </source>
</evidence>
<dbReference type="InterPro" id="IPR047115">
    <property type="entry name" value="ARSB"/>
</dbReference>
<evidence type="ECO:0000313" key="8">
    <source>
        <dbReference type="Proteomes" id="UP001159405"/>
    </source>
</evidence>
<evidence type="ECO:0000259" key="6">
    <source>
        <dbReference type="Pfam" id="PF00884"/>
    </source>
</evidence>
<organism evidence="7 8">
    <name type="scientific">Porites lobata</name>
    <dbReference type="NCBI Taxonomy" id="104759"/>
    <lineage>
        <taxon>Eukaryota</taxon>
        <taxon>Metazoa</taxon>
        <taxon>Cnidaria</taxon>
        <taxon>Anthozoa</taxon>
        <taxon>Hexacorallia</taxon>
        <taxon>Scleractinia</taxon>
        <taxon>Fungiina</taxon>
        <taxon>Poritidae</taxon>
        <taxon>Porites</taxon>
    </lineage>
</organism>